<reference evidence="10" key="1">
    <citation type="journal article" date="2021" name="Nat. Commun.">
        <title>Genetic determinants of endophytism in the Arabidopsis root mycobiome.</title>
        <authorList>
            <person name="Mesny F."/>
            <person name="Miyauchi S."/>
            <person name="Thiergart T."/>
            <person name="Pickel B."/>
            <person name="Atanasova L."/>
            <person name="Karlsson M."/>
            <person name="Huettel B."/>
            <person name="Barry K.W."/>
            <person name="Haridas S."/>
            <person name="Chen C."/>
            <person name="Bauer D."/>
            <person name="Andreopoulos W."/>
            <person name="Pangilinan J."/>
            <person name="LaButti K."/>
            <person name="Riley R."/>
            <person name="Lipzen A."/>
            <person name="Clum A."/>
            <person name="Drula E."/>
            <person name="Henrissat B."/>
            <person name="Kohler A."/>
            <person name="Grigoriev I.V."/>
            <person name="Martin F.M."/>
            <person name="Hacquard S."/>
        </authorList>
    </citation>
    <scope>NUCLEOTIDE SEQUENCE</scope>
    <source>
        <strain evidence="10">MPI-SDFR-AT-0117</strain>
    </source>
</reference>
<dbReference type="InterPro" id="IPR025714">
    <property type="entry name" value="Methyltranfer_dom"/>
</dbReference>
<evidence type="ECO:0000256" key="2">
    <source>
        <dbReference type="ARBA" id="ARBA00022691"/>
    </source>
</evidence>
<organism evidence="10 11">
    <name type="scientific">Plectosphaerella plurivora</name>
    <dbReference type="NCBI Taxonomy" id="936078"/>
    <lineage>
        <taxon>Eukaryota</taxon>
        <taxon>Fungi</taxon>
        <taxon>Dikarya</taxon>
        <taxon>Ascomycota</taxon>
        <taxon>Pezizomycotina</taxon>
        <taxon>Sordariomycetes</taxon>
        <taxon>Hypocreomycetidae</taxon>
        <taxon>Glomerellales</taxon>
        <taxon>Plectosphaerellaceae</taxon>
        <taxon>Plectosphaerella</taxon>
    </lineage>
</organism>
<dbReference type="Pfam" id="PF13847">
    <property type="entry name" value="Methyltransf_31"/>
    <property type="match status" value="1"/>
</dbReference>
<dbReference type="AlphaFoldDB" id="A0A9P8VCN8"/>
<dbReference type="SUPFAM" id="SSF53335">
    <property type="entry name" value="S-adenosyl-L-methionine-dependent methyltransferases"/>
    <property type="match status" value="1"/>
</dbReference>
<evidence type="ECO:0000256" key="1">
    <source>
        <dbReference type="ARBA" id="ARBA00022679"/>
    </source>
</evidence>
<comment type="catalytic activity">
    <reaction evidence="8">
        <text>arsenic triglutathione + 3 [thioredoxin]-dithiol + 3 S-adenosyl-L-methionine = trimethylarsine + 3 [thioredoxin]-disulfide + 3 glutathione + 3 S-adenosyl-L-homocysteine + 3 H(+)</text>
        <dbReference type="Rhea" id="RHEA:69432"/>
        <dbReference type="Rhea" id="RHEA-COMP:10698"/>
        <dbReference type="Rhea" id="RHEA-COMP:10700"/>
        <dbReference type="ChEBI" id="CHEBI:15378"/>
        <dbReference type="ChEBI" id="CHEBI:27130"/>
        <dbReference type="ChEBI" id="CHEBI:29950"/>
        <dbReference type="ChEBI" id="CHEBI:50058"/>
        <dbReference type="ChEBI" id="CHEBI:57856"/>
        <dbReference type="ChEBI" id="CHEBI:57925"/>
        <dbReference type="ChEBI" id="CHEBI:59789"/>
        <dbReference type="ChEBI" id="CHEBI:183640"/>
        <dbReference type="EC" id="2.1.1.137"/>
    </reaction>
</comment>
<dbReference type="EMBL" id="JAGSXJ010000008">
    <property type="protein sequence ID" value="KAH6689038.1"/>
    <property type="molecule type" value="Genomic_DNA"/>
</dbReference>
<dbReference type="InterPro" id="IPR029063">
    <property type="entry name" value="SAM-dependent_MTases_sf"/>
</dbReference>
<evidence type="ECO:0000313" key="10">
    <source>
        <dbReference type="EMBL" id="KAH6689038.1"/>
    </source>
</evidence>
<comment type="caution">
    <text evidence="10">The sequence shown here is derived from an EMBL/GenBank/DDBJ whole genome shotgun (WGS) entry which is preliminary data.</text>
</comment>
<evidence type="ECO:0000313" key="11">
    <source>
        <dbReference type="Proteomes" id="UP000770015"/>
    </source>
</evidence>
<dbReference type="PANTHER" id="PTHR43675">
    <property type="entry name" value="ARSENITE METHYLTRANSFERASE"/>
    <property type="match status" value="1"/>
</dbReference>
<dbReference type="EC" id="2.1.1.137" evidence="4"/>
<evidence type="ECO:0000256" key="4">
    <source>
        <dbReference type="ARBA" id="ARBA00034521"/>
    </source>
</evidence>
<name>A0A9P8VCN8_9PEZI</name>
<keyword evidence="1" id="KW-0808">Transferase</keyword>
<comment type="catalytic activity">
    <reaction evidence="6">
        <text>arsenic triglutathione + [thioredoxin]-dithiol + S-adenosyl-L-methionine + 2 H2O = methylarsonous acid + [thioredoxin]-disulfide + 3 glutathione + S-adenosyl-L-homocysteine + H(+)</text>
        <dbReference type="Rhea" id="RHEA:69460"/>
        <dbReference type="Rhea" id="RHEA-COMP:10698"/>
        <dbReference type="Rhea" id="RHEA-COMP:10700"/>
        <dbReference type="ChEBI" id="CHEBI:15377"/>
        <dbReference type="ChEBI" id="CHEBI:15378"/>
        <dbReference type="ChEBI" id="CHEBI:17826"/>
        <dbReference type="ChEBI" id="CHEBI:29950"/>
        <dbReference type="ChEBI" id="CHEBI:50058"/>
        <dbReference type="ChEBI" id="CHEBI:57856"/>
        <dbReference type="ChEBI" id="CHEBI:57925"/>
        <dbReference type="ChEBI" id="CHEBI:59789"/>
        <dbReference type="ChEBI" id="CHEBI:183640"/>
        <dbReference type="EC" id="2.1.1.137"/>
    </reaction>
</comment>
<dbReference type="Proteomes" id="UP000770015">
    <property type="component" value="Unassembled WGS sequence"/>
</dbReference>
<dbReference type="OrthoDB" id="66144at2759"/>
<dbReference type="Gene3D" id="3.40.50.150">
    <property type="entry name" value="Vaccinia Virus protein VP39"/>
    <property type="match status" value="1"/>
</dbReference>
<dbReference type="InterPro" id="IPR026669">
    <property type="entry name" value="Arsenite_MeTrfase-like"/>
</dbReference>
<protein>
    <recommendedName>
        <fullName evidence="5">Arsenite methyltransferase</fullName>
        <ecNumber evidence="4">2.1.1.137</ecNumber>
    </recommendedName>
</protein>
<comment type="similarity">
    <text evidence="3">Belongs to the methyltransferase superfamily. Arsenite methyltransferase family.</text>
</comment>
<evidence type="ECO:0000256" key="7">
    <source>
        <dbReference type="ARBA" id="ARBA00047943"/>
    </source>
</evidence>
<feature type="domain" description="Methyltransferase" evidence="9">
    <location>
        <begin position="63"/>
        <end position="210"/>
    </location>
</feature>
<keyword evidence="2" id="KW-0949">S-adenosyl-L-methionine</keyword>
<evidence type="ECO:0000256" key="3">
    <source>
        <dbReference type="ARBA" id="ARBA00034487"/>
    </source>
</evidence>
<dbReference type="PANTHER" id="PTHR43675:SF8">
    <property type="entry name" value="ARSENITE METHYLTRANSFERASE"/>
    <property type="match status" value="1"/>
</dbReference>
<sequence length="290" mass="30756">MDSKAIYDQVNARYGSAARSRTGQYENKAAMAFGYTEEELAAIPDGSNLGLSCGNPFPLAKLKEGECVIDLGSGAGFDVFTAARRVGLTGKAIGVDMNENMIAKAKANARKAETTNTHFVEAVITAVPLPDETADCIISNCVINLVPASEKQMAFNEMFRLLKPGGRLAISDILAKQEFTQEIRDNIALYVGCIAGAGLVSDYESFLATAGFHDVTMIERKVDLNVYLSSGDNPNGCCEGADADADIDTLPACGGESATASGTSASRPDIIDLNDWAGSFQIYAIKPLFH</sequence>
<evidence type="ECO:0000256" key="6">
    <source>
        <dbReference type="ARBA" id="ARBA00047941"/>
    </source>
</evidence>
<accession>A0A9P8VCN8</accession>
<dbReference type="CDD" id="cd02440">
    <property type="entry name" value="AdoMet_MTases"/>
    <property type="match status" value="1"/>
</dbReference>
<evidence type="ECO:0000256" key="5">
    <source>
        <dbReference type="ARBA" id="ARBA00034545"/>
    </source>
</evidence>
<proteinExistence type="inferred from homology"/>
<gene>
    <name evidence="10" type="ORF">F5X68DRAFT_189791</name>
</gene>
<dbReference type="GO" id="GO:0030791">
    <property type="term" value="F:arsenite methyltransferase activity"/>
    <property type="evidence" value="ECO:0007669"/>
    <property type="project" value="UniProtKB-EC"/>
</dbReference>
<evidence type="ECO:0000256" key="8">
    <source>
        <dbReference type="ARBA" id="ARBA00048428"/>
    </source>
</evidence>
<dbReference type="GO" id="GO:0032259">
    <property type="term" value="P:methylation"/>
    <property type="evidence" value="ECO:0007669"/>
    <property type="project" value="UniProtKB-KW"/>
</dbReference>
<keyword evidence="11" id="KW-1185">Reference proteome</keyword>
<comment type="catalytic activity">
    <reaction evidence="7">
        <text>arsenic triglutathione + 2 [thioredoxin]-dithiol + 2 S-adenosyl-L-methionine + H2O = dimethylarsinous acid + 2 [thioredoxin]-disulfide + 3 glutathione + 2 S-adenosyl-L-homocysteine + 2 H(+)</text>
        <dbReference type="Rhea" id="RHEA:69464"/>
        <dbReference type="Rhea" id="RHEA-COMP:10698"/>
        <dbReference type="Rhea" id="RHEA-COMP:10700"/>
        <dbReference type="ChEBI" id="CHEBI:15377"/>
        <dbReference type="ChEBI" id="CHEBI:15378"/>
        <dbReference type="ChEBI" id="CHEBI:23808"/>
        <dbReference type="ChEBI" id="CHEBI:29950"/>
        <dbReference type="ChEBI" id="CHEBI:50058"/>
        <dbReference type="ChEBI" id="CHEBI:57856"/>
        <dbReference type="ChEBI" id="CHEBI:57925"/>
        <dbReference type="ChEBI" id="CHEBI:59789"/>
        <dbReference type="ChEBI" id="CHEBI:183640"/>
        <dbReference type="EC" id="2.1.1.137"/>
    </reaction>
</comment>
<keyword evidence="10" id="KW-0489">Methyltransferase</keyword>
<evidence type="ECO:0000259" key="9">
    <source>
        <dbReference type="Pfam" id="PF13847"/>
    </source>
</evidence>